<gene>
    <name evidence="8" type="ORF">SAMN05216234_10314</name>
</gene>
<keyword evidence="9" id="KW-1185">Reference proteome</keyword>
<dbReference type="Pfam" id="PF13860">
    <property type="entry name" value="FlgD_ig"/>
    <property type="match status" value="1"/>
</dbReference>
<protein>
    <recommendedName>
        <fullName evidence="2 5">Basal-body rod modification protein FlgD</fullName>
    </recommendedName>
</protein>
<evidence type="ECO:0000313" key="8">
    <source>
        <dbReference type="EMBL" id="SFO96205.1"/>
    </source>
</evidence>
<dbReference type="RefSeq" id="WP_092910347.1">
    <property type="nucleotide sequence ID" value="NZ_CP136592.1"/>
</dbReference>
<dbReference type="Gene3D" id="2.60.40.4070">
    <property type="match status" value="1"/>
</dbReference>
<dbReference type="Gene3D" id="2.30.30.910">
    <property type="match status" value="1"/>
</dbReference>
<evidence type="ECO:0000313" key="9">
    <source>
        <dbReference type="Proteomes" id="UP000199227"/>
    </source>
</evidence>
<keyword evidence="3 5" id="KW-1005">Bacterial flagellum biogenesis</keyword>
<dbReference type="STRING" id="223786.SAMN05216234_10314"/>
<dbReference type="Pfam" id="PF03963">
    <property type="entry name" value="FlgD"/>
    <property type="match status" value="1"/>
</dbReference>
<name>A0A1I5LG76_9BACT</name>
<evidence type="ECO:0000259" key="7">
    <source>
        <dbReference type="Pfam" id="PF13860"/>
    </source>
</evidence>
<accession>A0A1I5LG76</accession>
<keyword evidence="8" id="KW-0969">Cilium</keyword>
<keyword evidence="8" id="KW-0282">Flagellum</keyword>
<keyword evidence="8" id="KW-0966">Cell projection</keyword>
<dbReference type="AlphaFoldDB" id="A0A1I5LG76"/>
<organism evidence="8 9">
    <name type="scientific">Hydrogenimonas thermophila</name>
    <dbReference type="NCBI Taxonomy" id="223786"/>
    <lineage>
        <taxon>Bacteria</taxon>
        <taxon>Pseudomonadati</taxon>
        <taxon>Campylobacterota</taxon>
        <taxon>Epsilonproteobacteria</taxon>
        <taxon>Campylobacterales</taxon>
        <taxon>Hydrogenimonadaceae</taxon>
        <taxon>Hydrogenimonas</taxon>
    </lineage>
</organism>
<comment type="function">
    <text evidence="4 5">Required for flagellar hook formation. May act as a scaffolding protein.</text>
</comment>
<proteinExistence type="inferred from homology"/>
<dbReference type="OrthoDB" id="9785233at2"/>
<evidence type="ECO:0000256" key="6">
    <source>
        <dbReference type="SAM" id="MobiDB-lite"/>
    </source>
</evidence>
<feature type="domain" description="FlgD/Vpr Ig-like" evidence="7">
    <location>
        <begin position="109"/>
        <end position="173"/>
    </location>
</feature>
<dbReference type="InterPro" id="IPR025965">
    <property type="entry name" value="FlgD/Vpr_Ig-like"/>
</dbReference>
<evidence type="ECO:0000256" key="1">
    <source>
        <dbReference type="ARBA" id="ARBA00010577"/>
    </source>
</evidence>
<evidence type="ECO:0000256" key="2">
    <source>
        <dbReference type="ARBA" id="ARBA00016013"/>
    </source>
</evidence>
<sequence>MDVTSTYNTTSSLGSTTSDIATNPDSVLGKDDFLKLLLVELEYQDPTDPTDTEKILTQTSQLAALEASDNTNKALEELSKTLSYTSQLSTVSAIGKMGSLGTNSILLEETGDPEFEIYYPDDVAAGTVTIKDKYDNIVKTFEISDLPAGVNYFTWDGTSDTGERLEPGGYSIESSFTTPTGEEKTTAFGVYPIESVRFDNNTTYLKMGSSYFPLDQVVEIYQG</sequence>
<evidence type="ECO:0000256" key="5">
    <source>
        <dbReference type="RuleBase" id="RU362076"/>
    </source>
</evidence>
<dbReference type="InterPro" id="IPR005648">
    <property type="entry name" value="FlgD"/>
</dbReference>
<feature type="region of interest" description="Disordered" evidence="6">
    <location>
        <begin position="1"/>
        <end position="22"/>
    </location>
</feature>
<evidence type="ECO:0000256" key="3">
    <source>
        <dbReference type="ARBA" id="ARBA00022795"/>
    </source>
</evidence>
<reference evidence="8 9" key="1">
    <citation type="submission" date="2016-10" db="EMBL/GenBank/DDBJ databases">
        <authorList>
            <person name="de Groot N.N."/>
        </authorList>
    </citation>
    <scope>NUCLEOTIDE SEQUENCE [LARGE SCALE GENOMIC DNA]</scope>
    <source>
        <strain evidence="8 9">EP1-55-1</strain>
    </source>
</reference>
<dbReference type="Proteomes" id="UP000199227">
    <property type="component" value="Unassembled WGS sequence"/>
</dbReference>
<dbReference type="GO" id="GO:0044781">
    <property type="term" value="P:bacterial-type flagellum organization"/>
    <property type="evidence" value="ECO:0007669"/>
    <property type="project" value="UniProtKB-UniRule"/>
</dbReference>
<comment type="similarity">
    <text evidence="1 5">Belongs to the FlgD family.</text>
</comment>
<evidence type="ECO:0000256" key="4">
    <source>
        <dbReference type="ARBA" id="ARBA00024746"/>
    </source>
</evidence>
<dbReference type="EMBL" id="FOXB01000003">
    <property type="protein sequence ID" value="SFO96205.1"/>
    <property type="molecule type" value="Genomic_DNA"/>
</dbReference>